<dbReference type="GO" id="GO:0032131">
    <property type="term" value="F:alkylated DNA binding"/>
    <property type="evidence" value="ECO:0007669"/>
    <property type="project" value="TreeGrafter"/>
</dbReference>
<dbReference type="Pfam" id="PF02805">
    <property type="entry name" value="Ada_Zn_binding"/>
    <property type="match status" value="1"/>
</dbReference>
<dbReference type="InterPro" id="IPR035451">
    <property type="entry name" value="Ada-like_dom_sf"/>
</dbReference>
<reference evidence="9 10" key="1">
    <citation type="submission" date="2020-08" db="EMBL/GenBank/DDBJ databases">
        <title>Genomic Encyclopedia of Type Strains, Phase III (KMG-III): the genomes of soil and plant-associated and newly described type strains.</title>
        <authorList>
            <person name="Whitman W."/>
        </authorList>
    </citation>
    <scope>NUCLEOTIDE SEQUENCE [LARGE SCALE GENOMIC DNA]</scope>
    <source>
        <strain evidence="9 10">CECT 5831</strain>
    </source>
</reference>
<dbReference type="Pfam" id="PF07934">
    <property type="entry name" value="OGG_N"/>
    <property type="match status" value="1"/>
</dbReference>
<dbReference type="CDD" id="cd00056">
    <property type="entry name" value="ENDO3c"/>
    <property type="match status" value="1"/>
</dbReference>
<evidence type="ECO:0000256" key="4">
    <source>
        <dbReference type="ARBA" id="ARBA00022763"/>
    </source>
</evidence>
<dbReference type="InterPro" id="IPR051912">
    <property type="entry name" value="Alkylbase_DNA_Glycosylase/TA"/>
</dbReference>
<dbReference type="GO" id="GO:0008168">
    <property type="term" value="F:methyltransferase activity"/>
    <property type="evidence" value="ECO:0007669"/>
    <property type="project" value="InterPro"/>
</dbReference>
<dbReference type="GO" id="GO:0008270">
    <property type="term" value="F:zinc ion binding"/>
    <property type="evidence" value="ECO:0007669"/>
    <property type="project" value="InterPro"/>
</dbReference>
<keyword evidence="7" id="KW-0234">DNA repair</keyword>
<comment type="catalytic activity">
    <reaction evidence="1">
        <text>Hydrolysis of alkylated DNA, releasing 3-methyladenine, 3-methylguanine, 7-methylguanine and 7-methyladenine.</text>
        <dbReference type="EC" id="3.2.2.21"/>
    </reaction>
</comment>
<keyword evidence="4" id="KW-0227">DNA damage</keyword>
<dbReference type="GO" id="GO:0008534">
    <property type="term" value="F:oxidized purine nucleobase lesion DNA N-glycosylase activity"/>
    <property type="evidence" value="ECO:0007669"/>
    <property type="project" value="InterPro"/>
</dbReference>
<dbReference type="SUPFAM" id="SSF48150">
    <property type="entry name" value="DNA-glycosylase"/>
    <property type="match status" value="1"/>
</dbReference>
<dbReference type="InterPro" id="IPR004026">
    <property type="entry name" value="Ada_DNA_repair_Zn-bd"/>
</dbReference>
<dbReference type="GO" id="GO:0043916">
    <property type="term" value="F:DNA-7-methylguanine glycosylase activity"/>
    <property type="evidence" value="ECO:0007669"/>
    <property type="project" value="TreeGrafter"/>
</dbReference>
<dbReference type="PANTHER" id="PTHR43003">
    <property type="entry name" value="DNA-3-METHYLADENINE GLYCOSYLASE"/>
    <property type="match status" value="1"/>
</dbReference>
<dbReference type="PANTHER" id="PTHR43003:SF12">
    <property type="entry name" value="DNA-3-METHYLADENINE GLYCOSYLASE"/>
    <property type="match status" value="1"/>
</dbReference>
<dbReference type="Gene3D" id="3.40.10.10">
    <property type="entry name" value="DNA Methylphosphotriester Repair Domain"/>
    <property type="match status" value="1"/>
</dbReference>
<comment type="caution">
    <text evidence="9">The sequence shown here is derived from an EMBL/GenBank/DDBJ whole genome shotgun (WGS) entry which is preliminary data.</text>
</comment>
<dbReference type="GO" id="GO:0006307">
    <property type="term" value="P:DNA alkylation repair"/>
    <property type="evidence" value="ECO:0007669"/>
    <property type="project" value="TreeGrafter"/>
</dbReference>
<evidence type="ECO:0000256" key="3">
    <source>
        <dbReference type="ARBA" id="ARBA00012000"/>
    </source>
</evidence>
<gene>
    <name evidence="9" type="ORF">FHS19_001629</name>
</gene>
<dbReference type="InterPro" id="IPR000035">
    <property type="entry name" value="Alkylbase_DNA_glycsylse_CS"/>
</dbReference>
<keyword evidence="6" id="KW-0010">Activator</keyword>
<feature type="domain" description="HhH-GPD" evidence="8">
    <location>
        <begin position="207"/>
        <end position="372"/>
    </location>
</feature>
<evidence type="ECO:0000256" key="6">
    <source>
        <dbReference type="ARBA" id="ARBA00023159"/>
    </source>
</evidence>
<organism evidence="9 10">
    <name type="scientific">Paenibacillus rhizosphaerae</name>
    <dbReference type="NCBI Taxonomy" id="297318"/>
    <lineage>
        <taxon>Bacteria</taxon>
        <taxon>Bacillati</taxon>
        <taxon>Bacillota</taxon>
        <taxon>Bacilli</taxon>
        <taxon>Bacillales</taxon>
        <taxon>Paenibacillaceae</taxon>
        <taxon>Paenibacillus</taxon>
    </lineage>
</organism>
<dbReference type="Gene3D" id="1.10.340.30">
    <property type="entry name" value="Hypothetical protein, domain 2"/>
    <property type="match status" value="1"/>
</dbReference>
<dbReference type="Gene3D" id="1.10.1670.10">
    <property type="entry name" value="Helix-hairpin-Helix base-excision DNA repair enzymes (C-terminal)"/>
    <property type="match status" value="1"/>
</dbReference>
<evidence type="ECO:0000259" key="8">
    <source>
        <dbReference type="SMART" id="SM00478"/>
    </source>
</evidence>
<keyword evidence="5 9" id="KW-0378">Hydrolase</keyword>
<comment type="similarity">
    <text evidence="2">Belongs to the alkylbase DNA glycosidase AlkA family.</text>
</comment>
<dbReference type="Proteomes" id="UP000517523">
    <property type="component" value="Unassembled WGS sequence"/>
</dbReference>
<dbReference type="GO" id="GO:0006355">
    <property type="term" value="P:regulation of DNA-templated transcription"/>
    <property type="evidence" value="ECO:0007669"/>
    <property type="project" value="InterPro"/>
</dbReference>
<dbReference type="EMBL" id="JACHXJ010000001">
    <property type="protein sequence ID" value="MBB3126975.1"/>
    <property type="molecule type" value="Genomic_DNA"/>
</dbReference>
<evidence type="ECO:0000256" key="1">
    <source>
        <dbReference type="ARBA" id="ARBA00000086"/>
    </source>
</evidence>
<accession>A0A839TJJ6</accession>
<name>A0A839TJJ6_9BACL</name>
<evidence type="ECO:0000256" key="2">
    <source>
        <dbReference type="ARBA" id="ARBA00010817"/>
    </source>
</evidence>
<dbReference type="GO" id="GO:0032993">
    <property type="term" value="C:protein-DNA complex"/>
    <property type="evidence" value="ECO:0007669"/>
    <property type="project" value="TreeGrafter"/>
</dbReference>
<evidence type="ECO:0000313" key="10">
    <source>
        <dbReference type="Proteomes" id="UP000517523"/>
    </source>
</evidence>
<dbReference type="InterPro" id="IPR023170">
    <property type="entry name" value="HhH_base_excis_C"/>
</dbReference>
<dbReference type="AlphaFoldDB" id="A0A839TJJ6"/>
<dbReference type="Pfam" id="PF00730">
    <property type="entry name" value="HhH-GPD"/>
    <property type="match status" value="1"/>
</dbReference>
<dbReference type="GO" id="GO:0008725">
    <property type="term" value="F:DNA-3-methyladenine glycosylase activity"/>
    <property type="evidence" value="ECO:0007669"/>
    <property type="project" value="TreeGrafter"/>
</dbReference>
<dbReference type="SUPFAM" id="SSF57884">
    <property type="entry name" value="Ada DNA repair protein, N-terminal domain (N-Ada 10)"/>
    <property type="match status" value="1"/>
</dbReference>
<dbReference type="EC" id="3.2.2.21" evidence="3"/>
<dbReference type="Gene3D" id="3.30.310.20">
    <property type="entry name" value="DNA-3-methyladenine glycosylase AlkA, N-terminal domain"/>
    <property type="match status" value="1"/>
</dbReference>
<dbReference type="PROSITE" id="PS00516">
    <property type="entry name" value="ALKYLBASE_DNA_GLYCOS"/>
    <property type="match status" value="1"/>
</dbReference>
<evidence type="ECO:0000256" key="5">
    <source>
        <dbReference type="ARBA" id="ARBA00022801"/>
    </source>
</evidence>
<dbReference type="InterPro" id="IPR012904">
    <property type="entry name" value="OGG_N"/>
</dbReference>
<evidence type="ECO:0000256" key="7">
    <source>
        <dbReference type="ARBA" id="ARBA00023204"/>
    </source>
</evidence>
<dbReference type="GO" id="GO:0006289">
    <property type="term" value="P:nucleotide-excision repair"/>
    <property type="evidence" value="ECO:0007669"/>
    <property type="project" value="InterPro"/>
</dbReference>
<dbReference type="InterPro" id="IPR037046">
    <property type="entry name" value="AlkA_N_sf"/>
</dbReference>
<dbReference type="InterPro" id="IPR003265">
    <property type="entry name" value="HhH-GPD_domain"/>
</dbReference>
<sequence>MSTQCRQETMHSVWDAPYFTGVTTMHIYCTPWCSGHPKPENTIRFHTREEAELAGYRPCRKCCSTLPRGSWEDHKHEIKLFIPAEFNFEENFKYLLRSTNECLHRIDNGRIYKALSVADETPVIEIRAGDCRELVVRFLGETAPSRKWVRAEVARYVREWFDLDRDIAPFYRLAESDPLLKDPVQSFRGLRTVGIPDLFEAVTWGILGQQINLTYAYTLKRRLVENFGRSVECEGETYWIYPTPDKIAACSAEDLAVLRMTVKKCEYLIDTAKRITSGELSKLGLLQSGSHQAAEKMLTSIRGIGPWTANYVSMRCLRFPSAFPIDDVGLHNAMKHILGRDSKPSKAEIRQMSAGWSGWESYATFYLWRVLY</sequence>
<dbReference type="GO" id="GO:0006285">
    <property type="term" value="P:base-excision repair, AP site formation"/>
    <property type="evidence" value="ECO:0007669"/>
    <property type="project" value="TreeGrafter"/>
</dbReference>
<keyword evidence="9" id="KW-0326">Glycosidase</keyword>
<dbReference type="FunFam" id="1.10.340.30:FF:000004">
    <property type="entry name" value="DNA-3-methyladenine glycosylase II"/>
    <property type="match status" value="1"/>
</dbReference>
<protein>
    <recommendedName>
        <fullName evidence="3">DNA-3-methyladenine glycosylase II</fullName>
        <ecNumber evidence="3">3.2.2.21</ecNumber>
    </recommendedName>
</protein>
<evidence type="ECO:0000313" key="9">
    <source>
        <dbReference type="EMBL" id="MBB3126975.1"/>
    </source>
</evidence>
<dbReference type="SMART" id="SM00478">
    <property type="entry name" value="ENDO3c"/>
    <property type="match status" value="1"/>
</dbReference>
<dbReference type="GO" id="GO:0005737">
    <property type="term" value="C:cytoplasm"/>
    <property type="evidence" value="ECO:0007669"/>
    <property type="project" value="TreeGrafter"/>
</dbReference>
<dbReference type="InterPro" id="IPR011257">
    <property type="entry name" value="DNA_glycosylase"/>
</dbReference>
<proteinExistence type="inferred from homology"/>